<keyword evidence="3" id="KW-1185">Reference proteome</keyword>
<feature type="compositionally biased region" description="Polar residues" evidence="1">
    <location>
        <begin position="114"/>
        <end position="127"/>
    </location>
</feature>
<dbReference type="Proteomes" id="UP000516437">
    <property type="component" value="Chromosome 3"/>
</dbReference>
<dbReference type="EMBL" id="RXIC02000021">
    <property type="protein sequence ID" value="KAB1219733.1"/>
    <property type="molecule type" value="Genomic_DNA"/>
</dbReference>
<accession>A0A6A1W497</accession>
<comment type="caution">
    <text evidence="2">The sequence shown here is derived from an EMBL/GenBank/DDBJ whole genome shotgun (WGS) entry which is preliminary data.</text>
</comment>
<proteinExistence type="predicted"/>
<sequence>MENHLRRDSDREEKRILLLHQRVFLFYQDFISSVFTVTSGIVRMFDVEPTEILRVVMDDPDLTKVKKAVATPSQEIQEEEAEEEEAEENDPKEVEPATEDRAADEIPILASPHTPHTSTVGRSAPSISHATRLALLEASISDLKE</sequence>
<feature type="compositionally biased region" description="Acidic residues" evidence="1">
    <location>
        <begin position="76"/>
        <end position="88"/>
    </location>
</feature>
<dbReference type="AlphaFoldDB" id="A0A6A1W497"/>
<evidence type="ECO:0000256" key="1">
    <source>
        <dbReference type="SAM" id="MobiDB-lite"/>
    </source>
</evidence>
<reference evidence="2 3" key="1">
    <citation type="journal article" date="2019" name="Plant Biotechnol. J.">
        <title>The red bayberry genome and genetic basis of sex determination.</title>
        <authorList>
            <person name="Jia H.M."/>
            <person name="Jia H.J."/>
            <person name="Cai Q.L."/>
            <person name="Wang Y."/>
            <person name="Zhao H.B."/>
            <person name="Yang W.F."/>
            <person name="Wang G.Y."/>
            <person name="Li Y.H."/>
            <person name="Zhan D.L."/>
            <person name="Shen Y.T."/>
            <person name="Niu Q.F."/>
            <person name="Chang L."/>
            <person name="Qiu J."/>
            <person name="Zhao L."/>
            <person name="Xie H.B."/>
            <person name="Fu W.Y."/>
            <person name="Jin J."/>
            <person name="Li X.W."/>
            <person name="Jiao Y."/>
            <person name="Zhou C.C."/>
            <person name="Tu T."/>
            <person name="Chai C.Y."/>
            <person name="Gao J.L."/>
            <person name="Fan L.J."/>
            <person name="van de Weg E."/>
            <person name="Wang J.Y."/>
            <person name="Gao Z.S."/>
        </authorList>
    </citation>
    <scope>NUCLEOTIDE SEQUENCE [LARGE SCALE GENOMIC DNA]</scope>
    <source>
        <tissue evidence="2">Leaves</tissue>
    </source>
</reference>
<feature type="compositionally biased region" description="Basic and acidic residues" evidence="1">
    <location>
        <begin position="89"/>
        <end position="104"/>
    </location>
</feature>
<organism evidence="2 3">
    <name type="scientific">Morella rubra</name>
    <name type="common">Chinese bayberry</name>
    <dbReference type="NCBI Taxonomy" id="262757"/>
    <lineage>
        <taxon>Eukaryota</taxon>
        <taxon>Viridiplantae</taxon>
        <taxon>Streptophyta</taxon>
        <taxon>Embryophyta</taxon>
        <taxon>Tracheophyta</taxon>
        <taxon>Spermatophyta</taxon>
        <taxon>Magnoliopsida</taxon>
        <taxon>eudicotyledons</taxon>
        <taxon>Gunneridae</taxon>
        <taxon>Pentapetalae</taxon>
        <taxon>rosids</taxon>
        <taxon>fabids</taxon>
        <taxon>Fagales</taxon>
        <taxon>Myricaceae</taxon>
        <taxon>Morella</taxon>
    </lineage>
</organism>
<feature type="region of interest" description="Disordered" evidence="1">
    <location>
        <begin position="66"/>
        <end position="127"/>
    </location>
</feature>
<protein>
    <submittedName>
        <fullName evidence="2">Uncharacterized protein</fullName>
    </submittedName>
</protein>
<gene>
    <name evidence="2" type="ORF">CJ030_MR3G019186</name>
</gene>
<evidence type="ECO:0000313" key="3">
    <source>
        <dbReference type="Proteomes" id="UP000516437"/>
    </source>
</evidence>
<evidence type="ECO:0000313" key="2">
    <source>
        <dbReference type="EMBL" id="KAB1219733.1"/>
    </source>
</evidence>
<name>A0A6A1W497_9ROSI</name>